<feature type="transmembrane region" description="Helical" evidence="8">
    <location>
        <begin position="415"/>
        <end position="435"/>
    </location>
</feature>
<keyword evidence="3" id="KW-1003">Cell membrane</keyword>
<dbReference type="GO" id="GO:0005886">
    <property type="term" value="C:plasma membrane"/>
    <property type="evidence" value="ECO:0007669"/>
    <property type="project" value="UniProtKB-SubCell"/>
</dbReference>
<dbReference type="AlphaFoldDB" id="B8D0N1"/>
<evidence type="ECO:0000259" key="10">
    <source>
        <dbReference type="Pfam" id="PF13807"/>
    </source>
</evidence>
<comment type="similarity">
    <text evidence="2">Belongs to the CpsC/CapA family.</text>
</comment>
<dbReference type="RefSeq" id="WP_015923936.1">
    <property type="nucleotide sequence ID" value="NC_011899.1"/>
</dbReference>
<keyword evidence="4 8" id="KW-0812">Transmembrane</keyword>
<evidence type="ECO:0000259" key="9">
    <source>
        <dbReference type="Pfam" id="PF02706"/>
    </source>
</evidence>
<name>B8D0N1_HALOH</name>
<evidence type="ECO:0000256" key="4">
    <source>
        <dbReference type="ARBA" id="ARBA00022692"/>
    </source>
</evidence>
<keyword evidence="5 8" id="KW-1133">Transmembrane helix</keyword>
<keyword evidence="6 8" id="KW-0472">Membrane</keyword>
<evidence type="ECO:0000256" key="6">
    <source>
        <dbReference type="ARBA" id="ARBA00023136"/>
    </source>
</evidence>
<dbReference type="InterPro" id="IPR003856">
    <property type="entry name" value="LPS_length_determ_N"/>
</dbReference>
<evidence type="ECO:0000256" key="1">
    <source>
        <dbReference type="ARBA" id="ARBA00004651"/>
    </source>
</evidence>
<organism evidence="11 12">
    <name type="scientific">Halothermothrix orenii (strain H 168 / OCM 544 / DSM 9562)</name>
    <dbReference type="NCBI Taxonomy" id="373903"/>
    <lineage>
        <taxon>Bacteria</taxon>
        <taxon>Bacillati</taxon>
        <taxon>Bacillota</taxon>
        <taxon>Clostridia</taxon>
        <taxon>Halanaerobiales</taxon>
        <taxon>Halothermotrichaceae</taxon>
        <taxon>Halothermothrix</taxon>
    </lineage>
</organism>
<evidence type="ECO:0000256" key="5">
    <source>
        <dbReference type="ARBA" id="ARBA00022989"/>
    </source>
</evidence>
<evidence type="ECO:0000313" key="11">
    <source>
        <dbReference type="EMBL" id="ACL70967.1"/>
    </source>
</evidence>
<dbReference type="Pfam" id="PF02706">
    <property type="entry name" value="Wzz"/>
    <property type="match status" value="1"/>
</dbReference>
<feature type="domain" description="Polysaccharide chain length determinant N-terminal" evidence="9">
    <location>
        <begin position="11"/>
        <end position="99"/>
    </location>
</feature>
<reference evidence="11 12" key="1">
    <citation type="journal article" date="2009" name="PLoS ONE">
        <title>Genome analysis of the anaerobic thermohalophilic bacterium Halothermothrix orenii.</title>
        <authorList>
            <person name="Mavromatis K."/>
            <person name="Ivanova N."/>
            <person name="Anderson I."/>
            <person name="Lykidis A."/>
            <person name="Hooper S.D."/>
            <person name="Sun H."/>
            <person name="Kunin V."/>
            <person name="Lapidus A."/>
            <person name="Hugenholtz P."/>
            <person name="Patel B."/>
            <person name="Kyrpides N.C."/>
        </authorList>
    </citation>
    <scope>NUCLEOTIDE SEQUENCE [LARGE SCALE GENOMIC DNA]</scope>
    <source>
        <strain evidence="12">H 168 / OCM 544 / DSM 9562</strain>
    </source>
</reference>
<protein>
    <submittedName>
        <fullName evidence="11">Lipopolysaccharide biosynthesis protein</fullName>
    </submittedName>
</protein>
<evidence type="ECO:0000313" key="12">
    <source>
        <dbReference type="Proteomes" id="UP000000719"/>
    </source>
</evidence>
<feature type="coiled-coil region" evidence="7">
    <location>
        <begin position="164"/>
        <end position="275"/>
    </location>
</feature>
<evidence type="ECO:0000256" key="2">
    <source>
        <dbReference type="ARBA" id="ARBA00006683"/>
    </source>
</evidence>
<evidence type="ECO:0000256" key="3">
    <source>
        <dbReference type="ARBA" id="ARBA00022475"/>
    </source>
</evidence>
<keyword evidence="7" id="KW-0175">Coiled coil</keyword>
<feature type="domain" description="Tyrosine-protein kinase G-rich" evidence="10">
    <location>
        <begin position="361"/>
        <end position="435"/>
    </location>
</feature>
<evidence type="ECO:0000256" key="7">
    <source>
        <dbReference type="SAM" id="Coils"/>
    </source>
</evidence>
<dbReference type="KEGG" id="hor:Hore_22220"/>
<dbReference type="PANTHER" id="PTHR32309">
    <property type="entry name" value="TYROSINE-PROTEIN KINASE"/>
    <property type="match status" value="1"/>
</dbReference>
<dbReference type="PANTHER" id="PTHR32309:SF13">
    <property type="entry name" value="FERRIC ENTEROBACTIN TRANSPORT PROTEIN FEPE"/>
    <property type="match status" value="1"/>
</dbReference>
<dbReference type="STRING" id="373903.Hore_22220"/>
<dbReference type="GO" id="GO:0004713">
    <property type="term" value="F:protein tyrosine kinase activity"/>
    <property type="evidence" value="ECO:0007669"/>
    <property type="project" value="TreeGrafter"/>
</dbReference>
<keyword evidence="12" id="KW-1185">Reference proteome</keyword>
<dbReference type="InterPro" id="IPR050445">
    <property type="entry name" value="Bact_polysacc_biosynth/exp"/>
</dbReference>
<evidence type="ECO:0000256" key="8">
    <source>
        <dbReference type="SAM" id="Phobius"/>
    </source>
</evidence>
<feature type="coiled-coil region" evidence="7">
    <location>
        <begin position="316"/>
        <end position="350"/>
    </location>
</feature>
<dbReference type="Proteomes" id="UP000000719">
    <property type="component" value="Chromosome"/>
</dbReference>
<dbReference type="Pfam" id="PF13807">
    <property type="entry name" value="GNVR"/>
    <property type="match status" value="1"/>
</dbReference>
<dbReference type="OrthoDB" id="2360475at2"/>
<dbReference type="HOGENOM" id="CLU_009912_5_2_9"/>
<gene>
    <name evidence="11" type="ordered locus">Hore_22220</name>
</gene>
<sequence>MDNIPHNYEYEIDLTEYLGILNKRKWLILAITILAGVMGYILTSYKPAVFQSDALLMIDETPTTLNQIELSPFNNNNRDLITYSKLLKTRKLLKKVSQHFDENKVSVKYLITNLNIEIIPDTRLIKISIKHTDPVIARQIISYLIEEFIINNRNLKKSATVNARNYVARQLEKVSRDLKNIEAEVRHYKEENKSLVLSNFTQKIMQSMLDLEENLAEVEINIKTHRAALNHLYNKLQSSRELILSSKTLSKNPAYTELKNRLTELEIELDSLTTVYTDKHPEIIKLKAEKKSILNEISNTLGEVITSTIYTTNPVYNNLKQELVKLETELTSLKAQKESLNIQFQKIKAKTEQLPKKELEYSRLLRKLEVSEKLYTMLLTRYQELKITEAMKVSDIITVDPPVVPESPVGPNMKLNLAIAIIMGLFVGVFIAFILEFINNTIQRVEEIEEITDVPIIGYIPYIDKKNDGRDHNN</sequence>
<dbReference type="InterPro" id="IPR032807">
    <property type="entry name" value="GNVR"/>
</dbReference>
<dbReference type="eggNOG" id="COG3206">
    <property type="taxonomic scope" value="Bacteria"/>
</dbReference>
<dbReference type="EMBL" id="CP001098">
    <property type="protein sequence ID" value="ACL70967.1"/>
    <property type="molecule type" value="Genomic_DNA"/>
</dbReference>
<proteinExistence type="inferred from homology"/>
<accession>B8D0N1</accession>
<feature type="transmembrane region" description="Helical" evidence="8">
    <location>
        <begin position="26"/>
        <end position="45"/>
    </location>
</feature>
<comment type="subcellular location">
    <subcellularLocation>
        <location evidence="1">Cell membrane</location>
        <topology evidence="1">Multi-pass membrane protein</topology>
    </subcellularLocation>
</comment>